<evidence type="ECO:0000313" key="2">
    <source>
        <dbReference type="Proteomes" id="UP000010367"/>
    </source>
</evidence>
<accession>K9TEN1</accession>
<proteinExistence type="predicted"/>
<organism evidence="1 2">
    <name type="scientific">Oscillatoria acuminata PCC 6304</name>
    <dbReference type="NCBI Taxonomy" id="56110"/>
    <lineage>
        <taxon>Bacteria</taxon>
        <taxon>Bacillati</taxon>
        <taxon>Cyanobacteriota</taxon>
        <taxon>Cyanophyceae</taxon>
        <taxon>Oscillatoriophycideae</taxon>
        <taxon>Oscillatoriales</taxon>
        <taxon>Oscillatoriaceae</taxon>
        <taxon>Oscillatoria</taxon>
    </lineage>
</organism>
<dbReference type="HOGENOM" id="CLU_2410410_0_0_3"/>
<dbReference type="InParanoid" id="K9TEN1"/>
<gene>
    <name evidence="1" type="ORF">Oscil6304_0736</name>
</gene>
<dbReference type="EMBL" id="CP003607">
    <property type="protein sequence ID" value="AFY80474.1"/>
    <property type="molecule type" value="Genomic_DNA"/>
</dbReference>
<sequence>MKINSSLAQYCDWARLLLLLWVSFLEEVAGDFPLLERSHSLRFAMNSLLNLYDHRPVQFRQLQVFTGSFTPGDRRSTLPSTPTMGGYFLTRL</sequence>
<name>K9TEN1_9CYAN</name>
<dbReference type="AlphaFoldDB" id="K9TEN1"/>
<dbReference type="KEGG" id="oac:Oscil6304_0736"/>
<dbReference type="RefSeq" id="WP_015147124.1">
    <property type="nucleotide sequence ID" value="NC_019693.1"/>
</dbReference>
<protein>
    <submittedName>
        <fullName evidence="1">Uncharacterized protein</fullName>
    </submittedName>
</protein>
<evidence type="ECO:0000313" key="1">
    <source>
        <dbReference type="EMBL" id="AFY80474.1"/>
    </source>
</evidence>
<dbReference type="STRING" id="56110.Oscil6304_0736"/>
<reference evidence="1 2" key="1">
    <citation type="submission" date="2012-06" db="EMBL/GenBank/DDBJ databases">
        <title>Finished chromosome of genome of Oscillatoria acuminata PCC 6304.</title>
        <authorList>
            <consortium name="US DOE Joint Genome Institute"/>
            <person name="Gugger M."/>
            <person name="Coursin T."/>
            <person name="Rippka R."/>
            <person name="Tandeau De Marsac N."/>
            <person name="Huntemann M."/>
            <person name="Wei C.-L."/>
            <person name="Han J."/>
            <person name="Detter J.C."/>
            <person name="Han C."/>
            <person name="Tapia R."/>
            <person name="Davenport K."/>
            <person name="Daligault H."/>
            <person name="Erkkila T."/>
            <person name="Gu W."/>
            <person name="Munk A.C.C."/>
            <person name="Teshima H."/>
            <person name="Xu Y."/>
            <person name="Chain P."/>
            <person name="Chen A."/>
            <person name="Krypides N."/>
            <person name="Mavromatis K."/>
            <person name="Markowitz V."/>
            <person name="Szeto E."/>
            <person name="Ivanova N."/>
            <person name="Mikhailova N."/>
            <person name="Ovchinnikova G."/>
            <person name="Pagani I."/>
            <person name="Pati A."/>
            <person name="Goodwin L."/>
            <person name="Peters L."/>
            <person name="Pitluck S."/>
            <person name="Woyke T."/>
            <person name="Kerfeld C."/>
        </authorList>
    </citation>
    <scope>NUCLEOTIDE SEQUENCE [LARGE SCALE GENOMIC DNA]</scope>
    <source>
        <strain evidence="1 2">PCC 6304</strain>
    </source>
</reference>
<keyword evidence="2" id="KW-1185">Reference proteome</keyword>
<dbReference type="Proteomes" id="UP000010367">
    <property type="component" value="Chromosome"/>
</dbReference>